<keyword evidence="1" id="KW-0521">NADP</keyword>
<dbReference type="GO" id="GO:0070402">
    <property type="term" value="F:NADPH binding"/>
    <property type="evidence" value="ECO:0007669"/>
    <property type="project" value="TreeGrafter"/>
</dbReference>
<evidence type="ECO:0000313" key="4">
    <source>
        <dbReference type="EMBL" id="KHJ54709.1"/>
    </source>
</evidence>
<accession>A0A0B1Q2T2</accession>
<name>A0A0B1Q2T2_9HYPH</name>
<dbReference type="PANTHER" id="PTHR48106:SF8">
    <property type="entry name" value="OS02G0805600 PROTEIN"/>
    <property type="match status" value="1"/>
</dbReference>
<dbReference type="SMART" id="SM00829">
    <property type="entry name" value="PKS_ER"/>
    <property type="match status" value="1"/>
</dbReference>
<keyword evidence="2" id="KW-0560">Oxidoreductase</keyword>
<evidence type="ECO:0000313" key="5">
    <source>
        <dbReference type="Proteomes" id="UP000030826"/>
    </source>
</evidence>
<dbReference type="RefSeq" id="WP_039192754.1">
    <property type="nucleotide sequence ID" value="NZ_JRFJ01000002.1"/>
</dbReference>
<dbReference type="OrthoDB" id="9780520at2"/>
<organism evidence="4 5">
    <name type="scientific">Aureimonas altamirensis</name>
    <dbReference type="NCBI Taxonomy" id="370622"/>
    <lineage>
        <taxon>Bacteria</taxon>
        <taxon>Pseudomonadati</taxon>
        <taxon>Pseudomonadota</taxon>
        <taxon>Alphaproteobacteria</taxon>
        <taxon>Hyphomicrobiales</taxon>
        <taxon>Aurantimonadaceae</taxon>
        <taxon>Aureimonas</taxon>
    </lineage>
</organism>
<dbReference type="GO" id="GO:0016651">
    <property type="term" value="F:oxidoreductase activity, acting on NAD(P)H"/>
    <property type="evidence" value="ECO:0007669"/>
    <property type="project" value="TreeGrafter"/>
</dbReference>
<dbReference type="InterPro" id="IPR013149">
    <property type="entry name" value="ADH-like_C"/>
</dbReference>
<dbReference type="NCBIfam" id="TIGR02824">
    <property type="entry name" value="quinone_pig3"/>
    <property type="match status" value="1"/>
</dbReference>
<dbReference type="PANTHER" id="PTHR48106">
    <property type="entry name" value="QUINONE OXIDOREDUCTASE PIG3-RELATED"/>
    <property type="match status" value="1"/>
</dbReference>
<dbReference type="InterPro" id="IPR011032">
    <property type="entry name" value="GroES-like_sf"/>
</dbReference>
<dbReference type="InterPro" id="IPR036291">
    <property type="entry name" value="NAD(P)-bd_dom_sf"/>
</dbReference>
<evidence type="ECO:0000259" key="3">
    <source>
        <dbReference type="SMART" id="SM00829"/>
    </source>
</evidence>
<dbReference type="AlphaFoldDB" id="A0A0B1Q2T2"/>
<proteinExistence type="predicted"/>
<evidence type="ECO:0000256" key="1">
    <source>
        <dbReference type="ARBA" id="ARBA00022857"/>
    </source>
</evidence>
<dbReference type="SUPFAM" id="SSF51735">
    <property type="entry name" value="NAD(P)-binding Rossmann-fold domains"/>
    <property type="match status" value="1"/>
</dbReference>
<dbReference type="SUPFAM" id="SSF50129">
    <property type="entry name" value="GroES-like"/>
    <property type="match status" value="1"/>
</dbReference>
<dbReference type="CDD" id="cd05276">
    <property type="entry name" value="p53_inducible_oxidoreductase"/>
    <property type="match status" value="1"/>
</dbReference>
<comment type="caution">
    <text evidence="4">The sequence shown here is derived from an EMBL/GenBank/DDBJ whole genome shotgun (WGS) entry which is preliminary data.</text>
</comment>
<dbReference type="Gene3D" id="3.90.180.10">
    <property type="entry name" value="Medium-chain alcohol dehydrogenases, catalytic domain"/>
    <property type="match status" value="1"/>
</dbReference>
<dbReference type="InterPro" id="IPR014189">
    <property type="entry name" value="Quinone_OxRdtase_PIG3"/>
</dbReference>
<dbReference type="Pfam" id="PF08240">
    <property type="entry name" value="ADH_N"/>
    <property type="match status" value="1"/>
</dbReference>
<feature type="domain" description="Enoyl reductase (ER)" evidence="3">
    <location>
        <begin position="10"/>
        <end position="322"/>
    </location>
</feature>
<protein>
    <submittedName>
        <fullName evidence="4">NAD(P)H-quinone oxidoreductase</fullName>
    </submittedName>
</protein>
<dbReference type="Proteomes" id="UP000030826">
    <property type="component" value="Unassembled WGS sequence"/>
</dbReference>
<evidence type="ECO:0000256" key="2">
    <source>
        <dbReference type="ARBA" id="ARBA00023002"/>
    </source>
</evidence>
<gene>
    <name evidence="4" type="ORF">LA66_08980</name>
</gene>
<sequence length="330" mass="34434">MTAVVLDGFGGPEVLKAAKVARPRPGPGEILIEVQAAGVNRPDVLQRKGAYPPPSGAPAWPGLEVAGTVAELGEGVDRFAVGEPVMALLPGGGYAEYAVAPAGSVLPVPAGISMVEAAAMPETFFTVWHNVIERGGLMAGETLLVHGGSSGIGTTAIQLARARNARVVATAGSAEKCARLVDLGADRAVDYHTEDFVEVVREATGGRGADVILDMVGGDYLARNLKAAAADARIVQIAFLRGQKAELDIGLLMARRITVTGSTLRARDAGFKAAIAQAIETHVWPLVEEGRVRPVIDRTFPLEQAAEAHRAIDADHFGKIVLTTAQHPDL</sequence>
<dbReference type="InterPro" id="IPR020843">
    <property type="entry name" value="ER"/>
</dbReference>
<dbReference type="EMBL" id="JRFJ01000002">
    <property type="protein sequence ID" value="KHJ54709.1"/>
    <property type="molecule type" value="Genomic_DNA"/>
</dbReference>
<dbReference type="Pfam" id="PF00107">
    <property type="entry name" value="ADH_zinc_N"/>
    <property type="match status" value="1"/>
</dbReference>
<dbReference type="InterPro" id="IPR013154">
    <property type="entry name" value="ADH-like_N"/>
</dbReference>
<dbReference type="Gene3D" id="3.40.50.720">
    <property type="entry name" value="NAD(P)-binding Rossmann-like Domain"/>
    <property type="match status" value="1"/>
</dbReference>
<reference evidence="4 5" key="1">
    <citation type="submission" date="2014-09" db="EMBL/GenBank/DDBJ databases">
        <title>Isolation and characterization of Aurantimonas altamirensis ON-56566 from clinical sample following a dog bite.</title>
        <authorList>
            <person name="Eshaghi A."/>
            <person name="Li A."/>
            <person name="Shahinas D."/>
            <person name="Bahn P."/>
            <person name="Kus J.V."/>
            <person name="Patel S.N."/>
        </authorList>
    </citation>
    <scope>NUCLEOTIDE SEQUENCE [LARGE SCALE GENOMIC DNA]</scope>
    <source>
        <strain evidence="4 5">ON-56566</strain>
    </source>
</reference>
<dbReference type="STRING" id="370622.LA66_08980"/>